<name>A0AAV9N2Q3_9EURO</name>
<protein>
    <recommendedName>
        <fullName evidence="3">Peptidase C14 caspase domain-containing protein</fullName>
    </recommendedName>
</protein>
<dbReference type="GO" id="GO:0004197">
    <property type="term" value="F:cysteine-type endopeptidase activity"/>
    <property type="evidence" value="ECO:0007669"/>
    <property type="project" value="InterPro"/>
</dbReference>
<dbReference type="RefSeq" id="XP_064702494.1">
    <property type="nucleotide sequence ID" value="XM_064850828.1"/>
</dbReference>
<keyword evidence="5" id="KW-1185">Reference proteome</keyword>
<organism evidence="4 5">
    <name type="scientific">Exophiala bonariae</name>
    <dbReference type="NCBI Taxonomy" id="1690606"/>
    <lineage>
        <taxon>Eukaryota</taxon>
        <taxon>Fungi</taxon>
        <taxon>Dikarya</taxon>
        <taxon>Ascomycota</taxon>
        <taxon>Pezizomycotina</taxon>
        <taxon>Eurotiomycetes</taxon>
        <taxon>Chaetothyriomycetidae</taxon>
        <taxon>Chaetothyriales</taxon>
        <taxon>Herpotrichiellaceae</taxon>
        <taxon>Exophiala</taxon>
    </lineage>
</organism>
<dbReference type="InterPro" id="IPR011600">
    <property type="entry name" value="Pept_C14_caspase"/>
</dbReference>
<comment type="caution">
    <text evidence="4">The sequence shown here is derived from an EMBL/GenBank/DDBJ whole genome shotgun (WGS) entry which is preliminary data.</text>
</comment>
<keyword evidence="2" id="KW-0472">Membrane</keyword>
<evidence type="ECO:0000256" key="2">
    <source>
        <dbReference type="SAM" id="Phobius"/>
    </source>
</evidence>
<keyword evidence="2" id="KW-1133">Transmembrane helix</keyword>
<dbReference type="GO" id="GO:0006508">
    <property type="term" value="P:proteolysis"/>
    <property type="evidence" value="ECO:0007669"/>
    <property type="project" value="InterPro"/>
</dbReference>
<evidence type="ECO:0000313" key="4">
    <source>
        <dbReference type="EMBL" id="KAK5046921.1"/>
    </source>
</evidence>
<dbReference type="GeneID" id="89975441"/>
<feature type="region of interest" description="Disordered" evidence="1">
    <location>
        <begin position="295"/>
        <end position="315"/>
    </location>
</feature>
<reference evidence="4 5" key="1">
    <citation type="submission" date="2023-08" db="EMBL/GenBank/DDBJ databases">
        <title>Black Yeasts Isolated from many extreme environments.</title>
        <authorList>
            <person name="Coleine C."/>
            <person name="Stajich J.E."/>
            <person name="Selbmann L."/>
        </authorList>
    </citation>
    <scope>NUCLEOTIDE SEQUENCE [LARGE SCALE GENOMIC DNA]</scope>
    <source>
        <strain evidence="4 5">CCFEE 5792</strain>
    </source>
</reference>
<proteinExistence type="predicted"/>
<sequence length="476" mass="53484">MESSPTCASPEVSPRRPSTNSSPSGWGFGKDQCDCRELKVPSLNADLENTFANRMKTFDANKGHSNVAVLLLSWEDTDLRLLDDELDRLEKVFREVYNYTVERALIPKDIDDAAFETIRLVANFIAQHNSSGSLVLIYYAGHGMKRQDDEFRMARTTNDDPDICLQRRTKKNTIVWNEVEKVVLKTKPDLLIIFDCCQSGALTQSTSRNVQSERIIEFIASCMPDDVARGPGDDSFTSALISALHSLSKQRLEGFTVGELMQHIEESEHFRDFNQIPKAGFRGTHQASQRLRLKPLVQPSARPPPTVQQSSDGGSEVVTQCQYVLRLNLELSELPSDDHVVELAEDMAQLMRSSSAPVVNISWGLLGTRFQHIMLRRWHEVVTVAVRQNQHKFASSTPHLKVPVHSRSSPSSDLNLQASENGAADLQRAAFSFASRSASIAASQRWMGVAPVLTLAFLACWSLHWRRAARVDWWFF</sequence>
<evidence type="ECO:0000256" key="1">
    <source>
        <dbReference type="SAM" id="MobiDB-lite"/>
    </source>
</evidence>
<accession>A0AAV9N2Q3</accession>
<feature type="compositionally biased region" description="Low complexity" evidence="1">
    <location>
        <begin position="15"/>
        <end position="24"/>
    </location>
</feature>
<dbReference type="Gene3D" id="3.40.50.1460">
    <property type="match status" value="1"/>
</dbReference>
<feature type="region of interest" description="Disordered" evidence="1">
    <location>
        <begin position="1"/>
        <end position="27"/>
    </location>
</feature>
<dbReference type="Pfam" id="PF00656">
    <property type="entry name" value="Peptidase_C14"/>
    <property type="match status" value="1"/>
</dbReference>
<gene>
    <name evidence="4" type="ORF">LTR84_007275</name>
</gene>
<dbReference type="Proteomes" id="UP001358417">
    <property type="component" value="Unassembled WGS sequence"/>
</dbReference>
<evidence type="ECO:0000259" key="3">
    <source>
        <dbReference type="Pfam" id="PF00656"/>
    </source>
</evidence>
<dbReference type="AlphaFoldDB" id="A0AAV9N2Q3"/>
<feature type="transmembrane region" description="Helical" evidence="2">
    <location>
        <begin position="446"/>
        <end position="465"/>
    </location>
</feature>
<dbReference type="EMBL" id="JAVRRD010000028">
    <property type="protein sequence ID" value="KAK5046921.1"/>
    <property type="molecule type" value="Genomic_DNA"/>
</dbReference>
<keyword evidence="2" id="KW-0812">Transmembrane</keyword>
<feature type="domain" description="Peptidase C14 caspase" evidence="3">
    <location>
        <begin position="82"/>
        <end position="268"/>
    </location>
</feature>
<evidence type="ECO:0000313" key="5">
    <source>
        <dbReference type="Proteomes" id="UP001358417"/>
    </source>
</evidence>